<evidence type="ECO:0000313" key="2">
    <source>
        <dbReference type="Proteomes" id="UP000010077"/>
    </source>
</evidence>
<dbReference type="Proteomes" id="UP000010077">
    <property type="component" value="Chromosome"/>
</dbReference>
<gene>
    <name evidence="1" type="ORF">A1OE_11</name>
</gene>
<accession>K7ZC23</accession>
<protein>
    <submittedName>
        <fullName evidence="1">Uncharacterized protein</fullName>
    </submittedName>
</protein>
<dbReference type="EMBL" id="CP003539">
    <property type="protein sequence ID" value="AFX98226.1"/>
    <property type="molecule type" value="Genomic_DNA"/>
</dbReference>
<evidence type="ECO:0000313" key="1">
    <source>
        <dbReference type="EMBL" id="AFX98226.1"/>
    </source>
</evidence>
<dbReference type="HOGENOM" id="CLU_3150658_0_0_5"/>
<keyword evidence="2" id="KW-1185">Reference proteome</keyword>
<dbReference type="STRING" id="1193729.A1OE_11"/>
<proteinExistence type="predicted"/>
<organism evidence="1 2">
    <name type="scientific">Candidatus Endolissoclinum faulkneri L2</name>
    <dbReference type="NCBI Taxonomy" id="1193729"/>
    <lineage>
        <taxon>Bacteria</taxon>
        <taxon>Pseudomonadati</taxon>
        <taxon>Pseudomonadota</taxon>
        <taxon>Alphaproteobacteria</taxon>
        <taxon>Rhodospirillales</taxon>
        <taxon>Rhodospirillaceae</taxon>
        <taxon>Candidatus Endolissoclinum</taxon>
    </lineage>
</organism>
<sequence length="48" mass="5619">MLFFFRSIAKVITITSRTKTNFSLLPNIFKIHRIPEQIRVGKLLVCLN</sequence>
<dbReference type="KEGG" id="thal:A1OE_11"/>
<reference evidence="1 2" key="1">
    <citation type="journal article" date="2012" name="Proc. Natl. Acad. Sci. U.S.A.">
        <title>Genome streamlining and chemical defense in a coral reef symbiosis.</title>
        <authorList>
            <person name="Kwan J.C."/>
            <person name="Donia M.S."/>
            <person name="Han A.W."/>
            <person name="Hirose E."/>
            <person name="Haygood M.G."/>
            <person name="Schmidt E.W."/>
        </authorList>
    </citation>
    <scope>NUCLEOTIDE SEQUENCE [LARGE SCALE GENOMIC DNA]</scope>
    <source>
        <strain evidence="1 2">L2</strain>
    </source>
</reference>
<name>K7ZC23_9PROT</name>
<dbReference type="AlphaFoldDB" id="K7ZC23"/>